<keyword evidence="3" id="KW-0813">Transport</keyword>
<feature type="transmembrane region" description="Helical" evidence="8">
    <location>
        <begin position="49"/>
        <end position="69"/>
    </location>
</feature>
<feature type="transmembrane region" description="Helical" evidence="8">
    <location>
        <begin position="403"/>
        <end position="425"/>
    </location>
</feature>
<dbReference type="GO" id="GO:0005886">
    <property type="term" value="C:plasma membrane"/>
    <property type="evidence" value="ECO:0007669"/>
    <property type="project" value="UniProtKB-SubCell"/>
</dbReference>
<dbReference type="GO" id="GO:0022857">
    <property type="term" value="F:transmembrane transporter activity"/>
    <property type="evidence" value="ECO:0007669"/>
    <property type="project" value="InterPro"/>
</dbReference>
<feature type="transmembrane region" description="Helical" evidence="8">
    <location>
        <begin position="445"/>
        <end position="463"/>
    </location>
</feature>
<dbReference type="PANTHER" id="PTHR42718:SF9">
    <property type="entry name" value="MAJOR FACILITATOR SUPERFAMILY MULTIDRUG TRANSPORTER MFSC"/>
    <property type="match status" value="1"/>
</dbReference>
<name>A0A0G3HLD4_9CORY</name>
<feature type="transmembrane region" description="Helical" evidence="8">
    <location>
        <begin position="298"/>
        <end position="320"/>
    </location>
</feature>
<feature type="transmembrane region" description="Helical" evidence="8">
    <location>
        <begin position="232"/>
        <end position="250"/>
    </location>
</feature>
<evidence type="ECO:0000313" key="10">
    <source>
        <dbReference type="EMBL" id="AKK11937.1"/>
    </source>
</evidence>
<keyword evidence="5 8" id="KW-0812">Transmembrane</keyword>
<feature type="transmembrane region" description="Helical" evidence="8">
    <location>
        <begin position="110"/>
        <end position="131"/>
    </location>
</feature>
<dbReference type="RefSeq" id="WP_047260250.1">
    <property type="nucleotide sequence ID" value="NZ_CP011546.1"/>
</dbReference>
<feature type="transmembrane region" description="Helical" evidence="8">
    <location>
        <begin position="202"/>
        <end position="226"/>
    </location>
</feature>
<dbReference type="InterPro" id="IPR020846">
    <property type="entry name" value="MFS_dom"/>
</dbReference>
<evidence type="ECO:0000256" key="8">
    <source>
        <dbReference type="SAM" id="Phobius"/>
    </source>
</evidence>
<feature type="domain" description="Major facilitator superfamily (MFS) profile" evidence="9">
    <location>
        <begin position="15"/>
        <end position="468"/>
    </location>
</feature>
<comment type="subcellular location">
    <subcellularLocation>
        <location evidence="1">Cell membrane</location>
        <topology evidence="1">Multi-pass membrane protein</topology>
    </subcellularLocation>
</comment>
<evidence type="ECO:0000259" key="9">
    <source>
        <dbReference type="PROSITE" id="PS50850"/>
    </source>
</evidence>
<evidence type="ECO:0000256" key="6">
    <source>
        <dbReference type="ARBA" id="ARBA00022989"/>
    </source>
</evidence>
<reference evidence="11" key="2">
    <citation type="submission" date="2015-05" db="EMBL/GenBank/DDBJ databases">
        <title>Complete genome sequence of Corynebacterium uterequi DSM 45634, isolated from the uterus of a maiden mare.</title>
        <authorList>
            <person name="Ruckert C."/>
            <person name="Albersmeier A."/>
            <person name="Winkler A."/>
            <person name="Tauch A."/>
        </authorList>
    </citation>
    <scope>NUCLEOTIDE SEQUENCE [LARGE SCALE GENOMIC DNA]</scope>
    <source>
        <strain evidence="11">DSM 45634</strain>
    </source>
</reference>
<evidence type="ECO:0000256" key="5">
    <source>
        <dbReference type="ARBA" id="ARBA00022692"/>
    </source>
</evidence>
<dbReference type="PRINTS" id="PR01036">
    <property type="entry name" value="TCRTETB"/>
</dbReference>
<organism evidence="10 11">
    <name type="scientific">Corynebacterium uterequi</name>
    <dbReference type="NCBI Taxonomy" id="1072256"/>
    <lineage>
        <taxon>Bacteria</taxon>
        <taxon>Bacillati</taxon>
        <taxon>Actinomycetota</taxon>
        <taxon>Actinomycetes</taxon>
        <taxon>Mycobacteriales</taxon>
        <taxon>Corynebacteriaceae</taxon>
        <taxon>Corynebacterium</taxon>
    </lineage>
</organism>
<comment type="similarity">
    <text evidence="2">Belongs to the major facilitator superfamily. EmrB family.</text>
</comment>
<dbReference type="Pfam" id="PF07690">
    <property type="entry name" value="MFS_1"/>
    <property type="match status" value="1"/>
</dbReference>
<feature type="transmembrane region" description="Helical" evidence="8">
    <location>
        <begin position="81"/>
        <end position="104"/>
    </location>
</feature>
<keyword evidence="7 8" id="KW-0472">Membrane</keyword>
<dbReference type="PANTHER" id="PTHR42718">
    <property type="entry name" value="MAJOR FACILITATOR SUPERFAMILY MULTIDRUG TRANSPORTER MFSC"/>
    <property type="match status" value="1"/>
</dbReference>
<keyword evidence="11" id="KW-1185">Reference proteome</keyword>
<evidence type="ECO:0000256" key="4">
    <source>
        <dbReference type="ARBA" id="ARBA00022475"/>
    </source>
</evidence>
<dbReference type="InterPro" id="IPR036259">
    <property type="entry name" value="MFS_trans_sf"/>
</dbReference>
<dbReference type="PROSITE" id="PS50850">
    <property type="entry name" value="MFS"/>
    <property type="match status" value="1"/>
</dbReference>
<protein>
    <submittedName>
        <fullName evidence="10">Drug resistance transporter, EmrB/QacA subfamily</fullName>
    </submittedName>
</protein>
<keyword evidence="6 8" id="KW-1133">Transmembrane helix</keyword>
<keyword evidence="4" id="KW-1003">Cell membrane</keyword>
<dbReference type="InterPro" id="IPR011701">
    <property type="entry name" value="MFS"/>
</dbReference>
<sequence>MSAQPDRLGRDAIGAIVIIVATGFLMMLNETSISVALPRIMADFAIPAFIAQWLLTAVMLTMAIILPATGWMLDRFTTRQVYLFSIVVFTLGTVAAALAPSFPLALAGRVVQAVGTAVIIPLKMTVVMTVVPPARRGAVMGAIAVVMAVGPALGPTYAGAVMEGFHWRMVFWFLVPPLAVVGLVAAVRLPNVGTRRDAPLDVASLALSAVAFGGLVYGLSGVGAIIAAAPGAVAALAALVLGSGGLVLFVRRQRARRDDGTALLNLAPLQVPAYRLALVALVLVQAMILGVANALPLYVQGALLASPLVAGLVSLPGGLVETCLSPVGGWLYDRLGPRPLVVPGMAAMLVALLWMSTVTADSAVGAVMVMYALLVGGLAFVFTPLMTTALGALPASLYSHGSAILNTVLQLAAAAGTAVLIAVYAQSSAAGGHAPSAQADGAGHAFALGAAMIAVALVVAIALRRPAPALDTVDPR</sequence>
<feature type="transmembrane region" description="Helical" evidence="8">
    <location>
        <begin position="12"/>
        <end position="29"/>
    </location>
</feature>
<dbReference type="Gene3D" id="1.20.1250.20">
    <property type="entry name" value="MFS general substrate transporter like domains"/>
    <property type="match status" value="1"/>
</dbReference>
<dbReference type="OrthoDB" id="9812221at2"/>
<feature type="transmembrane region" description="Helical" evidence="8">
    <location>
        <begin position="340"/>
        <end position="357"/>
    </location>
</feature>
<evidence type="ECO:0000256" key="2">
    <source>
        <dbReference type="ARBA" id="ARBA00008537"/>
    </source>
</evidence>
<evidence type="ECO:0000313" key="11">
    <source>
        <dbReference type="Proteomes" id="UP000035548"/>
    </source>
</evidence>
<evidence type="ECO:0000256" key="3">
    <source>
        <dbReference type="ARBA" id="ARBA00022448"/>
    </source>
</evidence>
<dbReference type="InterPro" id="IPR004638">
    <property type="entry name" value="EmrB-like"/>
</dbReference>
<reference evidence="10 11" key="1">
    <citation type="journal article" date="2015" name="Genome Announc.">
        <title>Virulence Factor Genes Detected in the Complete Genome Sequence of Corynebacterium uterequi DSM 45634, Isolated from the Uterus of a Maiden Mare.</title>
        <authorList>
            <person name="Ruckert C."/>
            <person name="Kriete M."/>
            <person name="Jaenicke S."/>
            <person name="Winkler A."/>
            <person name="Tauch A."/>
        </authorList>
    </citation>
    <scope>NUCLEOTIDE SEQUENCE [LARGE SCALE GENOMIC DNA]</scope>
    <source>
        <strain evidence="10 11">DSM 45634</strain>
    </source>
</reference>
<feature type="transmembrane region" description="Helical" evidence="8">
    <location>
        <begin position="271"/>
        <end position="292"/>
    </location>
</feature>
<dbReference type="Gene3D" id="1.20.1720.10">
    <property type="entry name" value="Multidrug resistance protein D"/>
    <property type="match status" value="1"/>
</dbReference>
<dbReference type="EMBL" id="CP011546">
    <property type="protein sequence ID" value="AKK11937.1"/>
    <property type="molecule type" value="Genomic_DNA"/>
</dbReference>
<feature type="transmembrane region" description="Helical" evidence="8">
    <location>
        <begin position="138"/>
        <end position="158"/>
    </location>
</feature>
<gene>
    <name evidence="10" type="ORF">CUTER_09845</name>
</gene>
<dbReference type="Proteomes" id="UP000035548">
    <property type="component" value="Chromosome"/>
</dbReference>
<dbReference type="AlphaFoldDB" id="A0A0G3HLD4"/>
<feature type="transmembrane region" description="Helical" evidence="8">
    <location>
        <begin position="170"/>
        <end position="190"/>
    </location>
</feature>
<evidence type="ECO:0000256" key="1">
    <source>
        <dbReference type="ARBA" id="ARBA00004651"/>
    </source>
</evidence>
<dbReference type="SUPFAM" id="SSF103473">
    <property type="entry name" value="MFS general substrate transporter"/>
    <property type="match status" value="1"/>
</dbReference>
<dbReference type="KEGG" id="cut:CUTER_09845"/>
<proteinExistence type="inferred from homology"/>
<evidence type="ECO:0000256" key="7">
    <source>
        <dbReference type="ARBA" id="ARBA00023136"/>
    </source>
</evidence>
<dbReference type="PATRIC" id="fig|1072256.5.peg.1940"/>
<dbReference type="STRING" id="1072256.CUTER_09845"/>
<dbReference type="NCBIfam" id="TIGR00711">
    <property type="entry name" value="efflux_EmrB"/>
    <property type="match status" value="1"/>
</dbReference>
<accession>A0A0G3HLD4</accession>